<dbReference type="AlphaFoldDB" id="A0AAE3U7U9"/>
<dbReference type="Gene3D" id="3.10.180.10">
    <property type="entry name" value="2,3-Dihydroxybiphenyl 1,2-Dioxygenase, domain 1"/>
    <property type="match status" value="2"/>
</dbReference>
<dbReference type="PROSITE" id="PS51819">
    <property type="entry name" value="VOC"/>
    <property type="match status" value="2"/>
</dbReference>
<accession>A0AAE3U7U9</accession>
<dbReference type="SUPFAM" id="SSF54593">
    <property type="entry name" value="Glyoxalase/Bleomycin resistance protein/Dihydroxybiphenyl dioxygenase"/>
    <property type="match status" value="2"/>
</dbReference>
<feature type="domain" description="VOC" evidence="2">
    <location>
        <begin position="186"/>
        <end position="314"/>
    </location>
</feature>
<keyword evidence="1" id="KW-0732">Signal</keyword>
<organism evidence="3 4">
    <name type="scientific">Xanthocytophaga flava</name>
    <dbReference type="NCBI Taxonomy" id="3048013"/>
    <lineage>
        <taxon>Bacteria</taxon>
        <taxon>Pseudomonadati</taxon>
        <taxon>Bacteroidota</taxon>
        <taxon>Cytophagia</taxon>
        <taxon>Cytophagales</taxon>
        <taxon>Rhodocytophagaceae</taxon>
        <taxon>Xanthocytophaga</taxon>
    </lineage>
</organism>
<gene>
    <name evidence="3" type="ORF">QNI16_16035</name>
</gene>
<comment type="caution">
    <text evidence="3">The sequence shown here is derived from an EMBL/GenBank/DDBJ whole genome shotgun (WGS) entry which is preliminary data.</text>
</comment>
<reference evidence="3" key="1">
    <citation type="submission" date="2023-05" db="EMBL/GenBank/DDBJ databases">
        <authorList>
            <person name="Zhang X."/>
        </authorList>
    </citation>
    <scope>NUCLEOTIDE SEQUENCE</scope>
    <source>
        <strain evidence="3">YF14B1</strain>
    </source>
</reference>
<dbReference type="InterPro" id="IPR004360">
    <property type="entry name" value="Glyas_Fos-R_dOase_dom"/>
</dbReference>
<dbReference type="RefSeq" id="WP_313980574.1">
    <property type="nucleotide sequence ID" value="NZ_JASJOS010000006.1"/>
</dbReference>
<feature type="domain" description="VOC" evidence="2">
    <location>
        <begin position="34"/>
        <end position="175"/>
    </location>
</feature>
<name>A0AAE3U7U9_9BACT</name>
<proteinExistence type="predicted"/>
<evidence type="ECO:0000313" key="4">
    <source>
        <dbReference type="Proteomes" id="UP001241110"/>
    </source>
</evidence>
<evidence type="ECO:0000256" key="1">
    <source>
        <dbReference type="SAM" id="SignalP"/>
    </source>
</evidence>
<protein>
    <recommendedName>
        <fullName evidence="2">VOC domain-containing protein</fullName>
    </recommendedName>
</protein>
<evidence type="ECO:0000313" key="3">
    <source>
        <dbReference type="EMBL" id="MDJ1482012.1"/>
    </source>
</evidence>
<dbReference type="InterPro" id="IPR037523">
    <property type="entry name" value="VOC_core"/>
</dbReference>
<evidence type="ECO:0000259" key="2">
    <source>
        <dbReference type="PROSITE" id="PS51819"/>
    </source>
</evidence>
<feature type="chain" id="PRO_5041976036" description="VOC domain-containing protein" evidence="1">
    <location>
        <begin position="22"/>
        <end position="339"/>
    </location>
</feature>
<dbReference type="InterPro" id="IPR029068">
    <property type="entry name" value="Glyas_Bleomycin-R_OHBP_Dase"/>
</dbReference>
<feature type="signal peptide" evidence="1">
    <location>
        <begin position="1"/>
        <end position="21"/>
    </location>
</feature>
<dbReference type="EMBL" id="JASJOS010000006">
    <property type="protein sequence ID" value="MDJ1482012.1"/>
    <property type="molecule type" value="Genomic_DNA"/>
</dbReference>
<dbReference type="Pfam" id="PF00903">
    <property type="entry name" value="Glyoxalase"/>
    <property type="match status" value="1"/>
</dbReference>
<dbReference type="Proteomes" id="UP001241110">
    <property type="component" value="Unassembled WGS sequence"/>
</dbReference>
<sequence length="339" mass="38931">MSLPRLYQLGVLSVFTLICCAFIPTDQQETHPIMLDNIHYFVNDPKAAKDFFVKHFQAKPLARPDKNPLSFIDYLEVRPEQASIAISPRGPYQGMYMQEDPIRWKRTSVKVSAKTPPTYGVHWLALRTESIKYSLKSLEAQGIKVISTEVDIPGESSKAAMIWGPEYTRIVIIQRNRERSQETLYGIDHVMLLVENLEKNINFFKDVYNGEILKRNNLYCKMKVGDHILIMAVPEALNIPSSTVHRMDTMQFRPGIEQIGFLYKDPQPAYQSAAIKGYEFNLRPSRLIYRNKPTPYITAITHSPEGIYCEMYAEDGREGPRTVYINQPSETMSGNKKDK</sequence>